<organism evidence="2 3">
    <name type="scientific">Araneus ventricosus</name>
    <name type="common">Orbweaver spider</name>
    <name type="synonym">Epeira ventricosa</name>
    <dbReference type="NCBI Taxonomy" id="182803"/>
    <lineage>
        <taxon>Eukaryota</taxon>
        <taxon>Metazoa</taxon>
        <taxon>Ecdysozoa</taxon>
        <taxon>Arthropoda</taxon>
        <taxon>Chelicerata</taxon>
        <taxon>Arachnida</taxon>
        <taxon>Araneae</taxon>
        <taxon>Araneomorphae</taxon>
        <taxon>Entelegynae</taxon>
        <taxon>Araneoidea</taxon>
        <taxon>Araneidae</taxon>
        <taxon>Araneus</taxon>
    </lineage>
</organism>
<dbReference type="AlphaFoldDB" id="A0A4Y2BBN2"/>
<dbReference type="OrthoDB" id="415822at2759"/>
<comment type="caution">
    <text evidence="2">The sequence shown here is derived from an EMBL/GenBank/DDBJ whole genome shotgun (WGS) entry which is preliminary data.</text>
</comment>
<proteinExistence type="predicted"/>
<keyword evidence="3" id="KW-1185">Reference proteome</keyword>
<evidence type="ECO:0000313" key="3">
    <source>
        <dbReference type="Proteomes" id="UP000499080"/>
    </source>
</evidence>
<evidence type="ECO:0000313" key="2">
    <source>
        <dbReference type="EMBL" id="GBL88765.1"/>
    </source>
</evidence>
<protein>
    <submittedName>
        <fullName evidence="2">Uncharacterized protein</fullName>
    </submittedName>
</protein>
<gene>
    <name evidence="2" type="ORF">AVEN_158898_1</name>
</gene>
<accession>A0A4Y2BBN2</accession>
<sequence length="111" mass="12227">MGKKYHLKATKASQFNTEKIPPQITGAYSTTPTAALQVIEGITLLHIKAQMESILVKSRIKIAKLISFLTDNEDLIKQFATSSSDSEPDFPPSPRPQIDGPDSLEVRYQGP</sequence>
<reference evidence="2 3" key="1">
    <citation type="journal article" date="2019" name="Sci. Rep.">
        <title>Orb-weaving spider Araneus ventricosus genome elucidates the spidroin gene catalogue.</title>
        <authorList>
            <person name="Kono N."/>
            <person name="Nakamura H."/>
            <person name="Ohtoshi R."/>
            <person name="Moran D.A.P."/>
            <person name="Shinohara A."/>
            <person name="Yoshida Y."/>
            <person name="Fujiwara M."/>
            <person name="Mori M."/>
            <person name="Tomita M."/>
            <person name="Arakawa K."/>
        </authorList>
    </citation>
    <scope>NUCLEOTIDE SEQUENCE [LARGE SCALE GENOMIC DNA]</scope>
</reference>
<dbReference type="Proteomes" id="UP000499080">
    <property type="component" value="Unassembled WGS sequence"/>
</dbReference>
<dbReference type="EMBL" id="BGPR01000062">
    <property type="protein sequence ID" value="GBL88765.1"/>
    <property type="molecule type" value="Genomic_DNA"/>
</dbReference>
<feature type="region of interest" description="Disordered" evidence="1">
    <location>
        <begin position="80"/>
        <end position="111"/>
    </location>
</feature>
<evidence type="ECO:0000256" key="1">
    <source>
        <dbReference type="SAM" id="MobiDB-lite"/>
    </source>
</evidence>
<name>A0A4Y2BBN2_ARAVE</name>